<dbReference type="Gene3D" id="6.10.340.10">
    <property type="match status" value="1"/>
</dbReference>
<dbReference type="InterPro" id="IPR003660">
    <property type="entry name" value="HAMP_dom"/>
</dbReference>
<feature type="transmembrane region" description="Helical" evidence="4">
    <location>
        <begin position="39"/>
        <end position="56"/>
    </location>
</feature>
<sequence>MQNSSLPSRLTFFAALFIGLMLVDFTSRTLLRGFHWDNLMFLSLSLLIGVWMWSFGRSYVAPLAQLSEVIQDISQGCFGRRITGIRDDNEIGRLSWQVNDMLDQLESFTREQNTTFRMHIDGQFFRKAMPCGMHGAFRKGLENQNVMLEALATNTHQHMRNLLLSMVHGLNTRNLLVNLASNQADLMHITETLKAVSAEAHRTNDLAESSQGSVRQVVGNLGDISGRIEHASRAVGQLNAKGTEIQQAVSLINAIADQTNLLALNAAIEAARAGEAGRGFAVVADEVRKLAENTKSASVSIGKIMDDLLREAMVMQEDSTIMTDLAQVSRGSVEALSASFRQFADSARNTLDESQRALDKSFASLIKVDHVIYKQRTYMAINSNGADEYAKPVGTDCHGCRLGKWYYEGDGWQRFHDVPSFAAMETPHCDVHQQAHQALALLHEDWEHSVDVQQRIYAALETMEAGSSGVMQIIDRMVEEKHG</sequence>
<gene>
    <name evidence="7" type="ORF">EZJ19_07145</name>
</gene>
<evidence type="ECO:0000256" key="3">
    <source>
        <dbReference type="PROSITE-ProRule" id="PRU00284"/>
    </source>
</evidence>
<dbReference type="PROSITE" id="PS50111">
    <property type="entry name" value="CHEMOTAXIS_TRANSDUC_2"/>
    <property type="match status" value="1"/>
</dbReference>
<feature type="transmembrane region" description="Helical" evidence="4">
    <location>
        <begin position="6"/>
        <end position="27"/>
    </location>
</feature>
<dbReference type="InterPro" id="IPR025991">
    <property type="entry name" value="Chemoreceptor_zinc-bind_dom"/>
</dbReference>
<dbReference type="CDD" id="cd06225">
    <property type="entry name" value="HAMP"/>
    <property type="match status" value="1"/>
</dbReference>
<keyword evidence="4" id="KW-0472">Membrane</keyword>
<accession>A0A4R1BE88</accession>
<keyword evidence="1 3" id="KW-0807">Transducer</keyword>
<dbReference type="GO" id="GO:0016020">
    <property type="term" value="C:membrane"/>
    <property type="evidence" value="ECO:0007669"/>
    <property type="project" value="InterPro"/>
</dbReference>
<dbReference type="SUPFAM" id="SSF58104">
    <property type="entry name" value="Methyl-accepting chemotaxis protein (MCP) signaling domain"/>
    <property type="match status" value="1"/>
</dbReference>
<dbReference type="PANTHER" id="PTHR32089">
    <property type="entry name" value="METHYL-ACCEPTING CHEMOTAXIS PROTEIN MCPB"/>
    <property type="match status" value="1"/>
</dbReference>
<dbReference type="Pfam" id="PF13682">
    <property type="entry name" value="CZB"/>
    <property type="match status" value="1"/>
</dbReference>
<keyword evidence="4" id="KW-1133">Transmembrane helix</keyword>
<evidence type="ECO:0000256" key="2">
    <source>
        <dbReference type="ARBA" id="ARBA00029447"/>
    </source>
</evidence>
<dbReference type="Pfam" id="PF00015">
    <property type="entry name" value="MCPsignal"/>
    <property type="match status" value="1"/>
</dbReference>
<name>A0A4R1BE88_9PROT</name>
<dbReference type="Pfam" id="PF00672">
    <property type="entry name" value="HAMP"/>
    <property type="match status" value="1"/>
</dbReference>
<keyword evidence="8" id="KW-1185">Reference proteome</keyword>
<dbReference type="PANTHER" id="PTHR32089:SF112">
    <property type="entry name" value="LYSOZYME-LIKE PROTEIN-RELATED"/>
    <property type="match status" value="1"/>
</dbReference>
<dbReference type="AlphaFoldDB" id="A0A4R1BE88"/>
<feature type="domain" description="Methyl-accepting transducer" evidence="5">
    <location>
        <begin position="178"/>
        <end position="312"/>
    </location>
</feature>
<dbReference type="RefSeq" id="WP_131446059.1">
    <property type="nucleotide sequence ID" value="NZ_SJZB01000027.1"/>
</dbReference>
<evidence type="ECO:0000259" key="5">
    <source>
        <dbReference type="PROSITE" id="PS50111"/>
    </source>
</evidence>
<evidence type="ECO:0000256" key="1">
    <source>
        <dbReference type="ARBA" id="ARBA00023224"/>
    </source>
</evidence>
<keyword evidence="4" id="KW-0812">Transmembrane</keyword>
<dbReference type="SMART" id="SM00283">
    <property type="entry name" value="MA"/>
    <property type="match status" value="1"/>
</dbReference>
<evidence type="ECO:0000313" key="7">
    <source>
        <dbReference type="EMBL" id="TCJ15384.1"/>
    </source>
</evidence>
<reference evidence="7 8" key="1">
    <citation type="submission" date="2019-03" db="EMBL/GenBank/DDBJ databases">
        <title>Genome sequence of Thiobacillaceae bacterium LSR1, a sulfur-oxidizing bacterium isolated from freshwater sediment.</title>
        <authorList>
            <person name="Li S."/>
        </authorList>
    </citation>
    <scope>NUCLEOTIDE SEQUENCE [LARGE SCALE GENOMIC DNA]</scope>
    <source>
        <strain evidence="7 8">LSR1</strain>
    </source>
</reference>
<feature type="domain" description="HAMP" evidence="6">
    <location>
        <begin position="57"/>
        <end position="110"/>
    </location>
</feature>
<evidence type="ECO:0000259" key="6">
    <source>
        <dbReference type="PROSITE" id="PS50885"/>
    </source>
</evidence>
<dbReference type="InterPro" id="IPR004090">
    <property type="entry name" value="Chemotax_Me-accpt_rcpt"/>
</dbReference>
<evidence type="ECO:0000313" key="8">
    <source>
        <dbReference type="Proteomes" id="UP000295443"/>
    </source>
</evidence>
<dbReference type="Proteomes" id="UP000295443">
    <property type="component" value="Unassembled WGS sequence"/>
</dbReference>
<dbReference type="InterPro" id="IPR004089">
    <property type="entry name" value="MCPsignal_dom"/>
</dbReference>
<dbReference type="OrthoDB" id="9808588at2"/>
<protein>
    <submittedName>
        <fullName evidence="7">HAMP domain-containing protein</fullName>
    </submittedName>
</protein>
<comment type="caution">
    <text evidence="7">The sequence shown here is derived from an EMBL/GenBank/DDBJ whole genome shotgun (WGS) entry which is preliminary data.</text>
</comment>
<dbReference type="Gene3D" id="1.10.287.950">
    <property type="entry name" value="Methyl-accepting chemotaxis protein"/>
    <property type="match status" value="1"/>
</dbReference>
<proteinExistence type="inferred from homology"/>
<dbReference type="GO" id="GO:0004888">
    <property type="term" value="F:transmembrane signaling receptor activity"/>
    <property type="evidence" value="ECO:0007669"/>
    <property type="project" value="InterPro"/>
</dbReference>
<dbReference type="GO" id="GO:0006935">
    <property type="term" value="P:chemotaxis"/>
    <property type="evidence" value="ECO:0007669"/>
    <property type="project" value="InterPro"/>
</dbReference>
<dbReference type="EMBL" id="SJZB01000027">
    <property type="protein sequence ID" value="TCJ15384.1"/>
    <property type="molecule type" value="Genomic_DNA"/>
</dbReference>
<dbReference type="PRINTS" id="PR00260">
    <property type="entry name" value="CHEMTRNSDUCR"/>
</dbReference>
<comment type="similarity">
    <text evidence="2">Belongs to the methyl-accepting chemotaxis (MCP) protein family.</text>
</comment>
<dbReference type="SMART" id="SM00304">
    <property type="entry name" value="HAMP"/>
    <property type="match status" value="1"/>
</dbReference>
<evidence type="ECO:0000256" key="4">
    <source>
        <dbReference type="SAM" id="Phobius"/>
    </source>
</evidence>
<organism evidence="7 8">
    <name type="scientific">Parasulfuritortus cantonensis</name>
    <dbReference type="NCBI Taxonomy" id="2528202"/>
    <lineage>
        <taxon>Bacteria</taxon>
        <taxon>Pseudomonadati</taxon>
        <taxon>Pseudomonadota</taxon>
        <taxon>Betaproteobacteria</taxon>
        <taxon>Nitrosomonadales</taxon>
        <taxon>Thiobacillaceae</taxon>
        <taxon>Parasulfuritortus</taxon>
    </lineage>
</organism>
<dbReference type="GO" id="GO:0007165">
    <property type="term" value="P:signal transduction"/>
    <property type="evidence" value="ECO:0007669"/>
    <property type="project" value="UniProtKB-KW"/>
</dbReference>
<dbReference type="PROSITE" id="PS50885">
    <property type="entry name" value="HAMP"/>
    <property type="match status" value="1"/>
</dbReference>